<evidence type="ECO:0000313" key="3">
    <source>
        <dbReference type="Proteomes" id="UP000536711"/>
    </source>
</evidence>
<dbReference type="EMBL" id="JAADJF010000058">
    <property type="protein sequence ID" value="KAF4441424.1"/>
    <property type="molecule type" value="Genomic_DNA"/>
</dbReference>
<comment type="caution">
    <text evidence="2">The sequence shown here is derived from an EMBL/GenBank/DDBJ whole genome shotgun (WGS) entry which is preliminary data.</text>
</comment>
<dbReference type="InterPro" id="IPR000845">
    <property type="entry name" value="Nucleoside_phosphorylase_d"/>
</dbReference>
<gene>
    <name evidence="2" type="ORF">FACUT_2732</name>
</gene>
<reference evidence="2 3" key="1">
    <citation type="submission" date="2020-01" db="EMBL/GenBank/DDBJ databases">
        <title>Identification and distribution of gene clusters putatively required for synthesis of sphingolipid metabolism inhibitors in phylogenetically diverse species of the filamentous fungus Fusarium.</title>
        <authorList>
            <person name="Kim H.-S."/>
            <person name="Busman M."/>
            <person name="Brown D.W."/>
            <person name="Divon H."/>
            <person name="Uhlig S."/>
            <person name="Proctor R.H."/>
        </authorList>
    </citation>
    <scope>NUCLEOTIDE SEQUENCE [LARGE SCALE GENOMIC DNA]</scope>
    <source>
        <strain evidence="2 3">NRRL 13308</strain>
    </source>
</reference>
<proteinExistence type="predicted"/>
<keyword evidence="3" id="KW-1185">Reference proteome</keyword>
<dbReference type="PANTHER" id="PTHR46082:SF6">
    <property type="entry name" value="AAA+ ATPASE DOMAIN-CONTAINING PROTEIN-RELATED"/>
    <property type="match status" value="1"/>
</dbReference>
<dbReference type="Pfam" id="PF01048">
    <property type="entry name" value="PNP_UDP_1"/>
    <property type="match status" value="1"/>
</dbReference>
<dbReference type="GO" id="GO:0003824">
    <property type="term" value="F:catalytic activity"/>
    <property type="evidence" value="ECO:0007669"/>
    <property type="project" value="InterPro"/>
</dbReference>
<organism evidence="2 3">
    <name type="scientific">Fusarium acutatum</name>
    <dbReference type="NCBI Taxonomy" id="78861"/>
    <lineage>
        <taxon>Eukaryota</taxon>
        <taxon>Fungi</taxon>
        <taxon>Dikarya</taxon>
        <taxon>Ascomycota</taxon>
        <taxon>Pezizomycotina</taxon>
        <taxon>Sordariomycetes</taxon>
        <taxon>Hypocreomycetidae</taxon>
        <taxon>Hypocreales</taxon>
        <taxon>Nectriaceae</taxon>
        <taxon>Fusarium</taxon>
        <taxon>Fusarium fujikuroi species complex</taxon>
    </lineage>
</organism>
<dbReference type="InterPro" id="IPR035994">
    <property type="entry name" value="Nucleoside_phosphorylase_sf"/>
</dbReference>
<protein>
    <submittedName>
        <fullName evidence="2">Transcription factor</fullName>
    </submittedName>
</protein>
<dbReference type="InterPro" id="IPR053137">
    <property type="entry name" value="NLR-like"/>
</dbReference>
<dbReference type="PANTHER" id="PTHR46082">
    <property type="entry name" value="ATP/GTP-BINDING PROTEIN-RELATED"/>
    <property type="match status" value="1"/>
</dbReference>
<dbReference type="Gene3D" id="3.40.50.1580">
    <property type="entry name" value="Nucleoside phosphorylase domain"/>
    <property type="match status" value="1"/>
</dbReference>
<feature type="domain" description="Nucleoside phosphorylase" evidence="1">
    <location>
        <begin position="14"/>
        <end position="129"/>
    </location>
</feature>
<accession>A0A8H4K1E9</accession>
<dbReference type="OrthoDB" id="20872at2759"/>
<evidence type="ECO:0000259" key="1">
    <source>
        <dbReference type="Pfam" id="PF01048"/>
    </source>
</evidence>
<dbReference type="AlphaFoldDB" id="A0A8H4K1E9"/>
<evidence type="ECO:0000313" key="2">
    <source>
        <dbReference type="EMBL" id="KAF4441424.1"/>
    </source>
</evidence>
<sequence length="410" mass="45283">MVLTQPPKDRDEFRIAIVCALPCEADAVTLLFDEFWDEISAPYDRLETDMNTYITGRIGRHNIVLVTLPGPGGIRAAAGSAYLTLSYRNLKLALLVGTCGAMPRIGNIDAHLGDVVIGKDVTQHDFGALYPSGFVLNDAAENMIRRASKELRILLANYEMEFMRNRLKTAAKSHLKDLQEAALKGERTANYQYPGTKEDRLFPPDYQHEHRESCTLCEDNPYGFCKATYRSSCIETGCDFSNLIPRYRQDDLPQGAELTPEIFLGRFGSANKPVRDGVYRDELAEKYSLDAFDMEAAGIWDELPTLIIKGISGYADSHSNKAWKDFASATAASVARAILGRYPSGNNVEISIPLITQQEANEISVASNSLVDVDWGNEQEIVGSLTYASEPVVIPGDTNAADSPRLLLEQ</sequence>
<dbReference type="SUPFAM" id="SSF53167">
    <property type="entry name" value="Purine and uridine phosphorylases"/>
    <property type="match status" value="1"/>
</dbReference>
<dbReference type="Proteomes" id="UP000536711">
    <property type="component" value="Unassembled WGS sequence"/>
</dbReference>
<name>A0A8H4K1E9_9HYPO</name>
<dbReference type="GO" id="GO:0009116">
    <property type="term" value="P:nucleoside metabolic process"/>
    <property type="evidence" value="ECO:0007669"/>
    <property type="project" value="InterPro"/>
</dbReference>